<reference evidence="2" key="2">
    <citation type="submission" date="2020-04" db="EMBL/GenBank/DDBJ databases">
        <authorList>
            <person name="Alexandrino P."/>
            <person name="Mendonca T."/>
            <person name="Guaman L."/>
            <person name="Cherix J."/>
            <person name="Lozano-Sakalauskas G."/>
            <person name="Fujita A."/>
            <person name="Filho E.R."/>
            <person name="Long P."/>
            <person name="Padilla G."/>
            <person name="Taciro M.K."/>
            <person name="Gomez J.G."/>
            <person name="Silva L.F."/>
            <person name="Torres M."/>
        </authorList>
    </citation>
    <scope>NUCLEOTIDE SEQUENCE</scope>
    <source>
        <strain evidence="2">LMG 19450</strain>
    </source>
</reference>
<protein>
    <submittedName>
        <fullName evidence="2">Uncharacterized protein</fullName>
    </submittedName>
</protein>
<evidence type="ECO:0000256" key="1">
    <source>
        <dbReference type="SAM" id="MobiDB-lite"/>
    </source>
</evidence>
<evidence type="ECO:0000313" key="2">
    <source>
        <dbReference type="EMBL" id="NLP60310.1"/>
    </source>
</evidence>
<dbReference type="EMBL" id="JTDB02000001">
    <property type="protein sequence ID" value="NLP60310.1"/>
    <property type="molecule type" value="Genomic_DNA"/>
</dbReference>
<sequence>MTRTPSFHLPPTDPVDDPERSPPPPPRPDDEPPPLPEGDPPSKAARLHTG</sequence>
<organism evidence="2 3">
    <name type="scientific">Paraburkholderia sacchari</name>
    <dbReference type="NCBI Taxonomy" id="159450"/>
    <lineage>
        <taxon>Bacteria</taxon>
        <taxon>Pseudomonadati</taxon>
        <taxon>Pseudomonadota</taxon>
        <taxon>Betaproteobacteria</taxon>
        <taxon>Burkholderiales</taxon>
        <taxon>Burkholderiaceae</taxon>
        <taxon>Paraburkholderia</taxon>
    </lineage>
</organism>
<name>A0A8T6Z7T1_9BURK</name>
<accession>A0A8T6Z7T1</accession>
<feature type="region of interest" description="Disordered" evidence="1">
    <location>
        <begin position="1"/>
        <end position="50"/>
    </location>
</feature>
<dbReference type="Proteomes" id="UP000030460">
    <property type="component" value="Unassembled WGS sequence"/>
</dbReference>
<dbReference type="AlphaFoldDB" id="A0A8T6Z7T1"/>
<gene>
    <name evidence="2" type="ORF">NH14_003945</name>
</gene>
<reference evidence="2" key="1">
    <citation type="journal article" date="2015" name="Genome Announc.">
        <title>Draft Genome Sequence of the Polyhydroxyalkanoate-Producing Bacterium Burkholderia sacchari LMG 19450 Isolated from Brazilian Sugarcane Plantation Soil.</title>
        <authorList>
            <person name="Alexandrino P.M."/>
            <person name="Mendonca T.T."/>
            <person name="Guaman Bautista L.P."/>
            <person name="Cherix J."/>
            <person name="Lozano-Sakalauskas G.C."/>
            <person name="Fujita A."/>
            <person name="Ramos Filho E."/>
            <person name="Long P."/>
            <person name="Padilla G."/>
            <person name="Taciro M.K."/>
            <person name="Gomez J.G."/>
            <person name="Silva L.F."/>
        </authorList>
    </citation>
    <scope>NUCLEOTIDE SEQUENCE</scope>
    <source>
        <strain evidence="2">LMG 19450</strain>
    </source>
</reference>
<dbReference type="RefSeq" id="WP_167556470.1">
    <property type="nucleotide sequence ID" value="NZ_CADFGF010000002.1"/>
</dbReference>
<comment type="caution">
    <text evidence="2">The sequence shown here is derived from an EMBL/GenBank/DDBJ whole genome shotgun (WGS) entry which is preliminary data.</text>
</comment>
<evidence type="ECO:0000313" key="3">
    <source>
        <dbReference type="Proteomes" id="UP000030460"/>
    </source>
</evidence>
<keyword evidence="3" id="KW-1185">Reference proteome</keyword>
<proteinExistence type="predicted"/>